<dbReference type="AlphaFoldDB" id="A0A1F5YWB5"/>
<dbReference type="GO" id="GO:0015035">
    <property type="term" value="F:protein-disulfide reductase activity"/>
    <property type="evidence" value="ECO:0007669"/>
    <property type="project" value="InterPro"/>
</dbReference>
<keyword evidence="9" id="KW-1015">Disulfide bond</keyword>
<dbReference type="Gene3D" id="1.20.1550.10">
    <property type="entry name" value="DsbB-like"/>
    <property type="match status" value="1"/>
</dbReference>
<proteinExistence type="inferred from homology"/>
<feature type="transmembrane region" description="Helical" evidence="12">
    <location>
        <begin position="112"/>
        <end position="135"/>
    </location>
</feature>
<gene>
    <name evidence="13" type="ORF">A2Z33_05410</name>
</gene>
<reference evidence="13 14" key="1">
    <citation type="journal article" date="2016" name="Nat. Commun.">
        <title>Thousands of microbial genomes shed light on interconnected biogeochemical processes in an aquifer system.</title>
        <authorList>
            <person name="Anantharaman K."/>
            <person name="Brown C.T."/>
            <person name="Hug L.A."/>
            <person name="Sharon I."/>
            <person name="Castelle C.J."/>
            <person name="Probst A.J."/>
            <person name="Thomas B.C."/>
            <person name="Singh A."/>
            <person name="Wilkins M.J."/>
            <person name="Karaoz U."/>
            <person name="Brodie E.L."/>
            <person name="Williams K.H."/>
            <person name="Hubbard S.S."/>
            <person name="Banfield J.F."/>
        </authorList>
    </citation>
    <scope>NUCLEOTIDE SEQUENCE [LARGE SCALE GENOMIC DNA]</scope>
</reference>
<evidence type="ECO:0000256" key="6">
    <source>
        <dbReference type="ARBA" id="ARBA00022989"/>
    </source>
</evidence>
<keyword evidence="10" id="KW-0143">Chaperone</keyword>
<organism evidence="13 14">
    <name type="scientific">Candidatus Gottesmanbacteria bacterium RBG_16_52_11</name>
    <dbReference type="NCBI Taxonomy" id="1798374"/>
    <lineage>
        <taxon>Bacteria</taxon>
        <taxon>Candidatus Gottesmaniibacteriota</taxon>
    </lineage>
</organism>
<accession>A0A1F5YWB5</accession>
<comment type="caution">
    <text evidence="13">The sequence shown here is derived from an EMBL/GenBank/DDBJ whole genome shotgun (WGS) entry which is preliminary data.</text>
</comment>
<evidence type="ECO:0000256" key="8">
    <source>
        <dbReference type="ARBA" id="ARBA00023136"/>
    </source>
</evidence>
<comment type="subcellular location">
    <subcellularLocation>
        <location evidence="1">Membrane</location>
        <topology evidence="1">Multi-pass membrane protein</topology>
    </subcellularLocation>
</comment>
<dbReference type="EMBL" id="MFJD01000002">
    <property type="protein sequence ID" value="OGG04415.1"/>
    <property type="molecule type" value="Genomic_DNA"/>
</dbReference>
<dbReference type="PANTHER" id="PTHR43469:SF1">
    <property type="entry name" value="SPBETA PROPHAGE-DERIVED DISULFIDE BOND FORMATION PROTEIN B"/>
    <property type="match status" value="1"/>
</dbReference>
<dbReference type="Pfam" id="PF02600">
    <property type="entry name" value="DsbB"/>
    <property type="match status" value="1"/>
</dbReference>
<feature type="transmembrane region" description="Helical" evidence="12">
    <location>
        <begin position="65"/>
        <end position="84"/>
    </location>
</feature>
<dbReference type="InterPro" id="IPR012187">
    <property type="entry name" value="Disulphide_bond_form_BdbC"/>
</dbReference>
<evidence type="ECO:0000256" key="3">
    <source>
        <dbReference type="ARBA" id="ARBA00022448"/>
    </source>
</evidence>
<dbReference type="GO" id="GO:0016020">
    <property type="term" value="C:membrane"/>
    <property type="evidence" value="ECO:0007669"/>
    <property type="project" value="UniProtKB-SubCell"/>
</dbReference>
<evidence type="ECO:0000313" key="13">
    <source>
        <dbReference type="EMBL" id="OGG04415.1"/>
    </source>
</evidence>
<dbReference type="InterPro" id="IPR023380">
    <property type="entry name" value="DsbB-like_sf"/>
</dbReference>
<comment type="similarity">
    <text evidence="2">Belongs to the DsbB family. BdbC subfamily.</text>
</comment>
<evidence type="ECO:0000256" key="4">
    <source>
        <dbReference type="ARBA" id="ARBA00022692"/>
    </source>
</evidence>
<evidence type="ECO:0008006" key="15">
    <source>
        <dbReference type="Google" id="ProtNLM"/>
    </source>
</evidence>
<evidence type="ECO:0000256" key="12">
    <source>
        <dbReference type="SAM" id="Phobius"/>
    </source>
</evidence>
<evidence type="ECO:0000256" key="9">
    <source>
        <dbReference type="ARBA" id="ARBA00023157"/>
    </source>
</evidence>
<evidence type="ECO:0000256" key="11">
    <source>
        <dbReference type="ARBA" id="ARBA00023284"/>
    </source>
</evidence>
<evidence type="ECO:0000256" key="5">
    <source>
        <dbReference type="ARBA" id="ARBA00022982"/>
    </source>
</evidence>
<keyword evidence="3" id="KW-0813">Transport</keyword>
<dbReference type="SUPFAM" id="SSF158442">
    <property type="entry name" value="DsbB-like"/>
    <property type="match status" value="1"/>
</dbReference>
<dbReference type="InterPro" id="IPR003752">
    <property type="entry name" value="DiS_bond_form_DsbB/BdbC"/>
</dbReference>
<name>A0A1F5YWB5_9BACT</name>
<keyword evidence="11" id="KW-0676">Redox-active center</keyword>
<dbReference type="GO" id="GO:0006457">
    <property type="term" value="P:protein folding"/>
    <property type="evidence" value="ECO:0007669"/>
    <property type="project" value="InterPro"/>
</dbReference>
<keyword evidence="5" id="KW-0249">Electron transport</keyword>
<evidence type="ECO:0000313" key="14">
    <source>
        <dbReference type="Proteomes" id="UP000178448"/>
    </source>
</evidence>
<dbReference type="STRING" id="1798374.A2Z33_05410"/>
<dbReference type="Proteomes" id="UP000178448">
    <property type="component" value="Unassembled WGS sequence"/>
</dbReference>
<evidence type="ECO:0000256" key="10">
    <source>
        <dbReference type="ARBA" id="ARBA00023186"/>
    </source>
</evidence>
<evidence type="ECO:0000256" key="1">
    <source>
        <dbReference type="ARBA" id="ARBA00004141"/>
    </source>
</evidence>
<keyword evidence="4 12" id="KW-0812">Transmembrane</keyword>
<evidence type="ECO:0000256" key="7">
    <source>
        <dbReference type="ARBA" id="ARBA00023002"/>
    </source>
</evidence>
<sequence length="141" mass="15618">MTAAIARNARVLALTVVLTATSGSLFYSEVLKYNPCLLCWYQRIFMYPQTVLLGLGILKNDRHVADYSLAFSLIGGIIAAFHYWGQVSASSILPCPVVGFSASCSQRFSLEYGYITIPMMSLTAFTLIGALMVIYRLRKSR</sequence>
<dbReference type="PANTHER" id="PTHR43469">
    <property type="entry name" value="DISULFIDE FORMATION PROTEIN-RELATED"/>
    <property type="match status" value="1"/>
</dbReference>
<dbReference type="PIRSF" id="PIRSF036659">
    <property type="entry name" value="BdbC"/>
    <property type="match status" value="1"/>
</dbReference>
<protein>
    <recommendedName>
        <fullName evidence="15">2-oxoglutarate dehydrogenase</fullName>
    </recommendedName>
</protein>
<keyword evidence="8 12" id="KW-0472">Membrane</keyword>
<evidence type="ECO:0000256" key="2">
    <source>
        <dbReference type="ARBA" id="ARBA00007602"/>
    </source>
</evidence>
<keyword evidence="6 12" id="KW-1133">Transmembrane helix</keyword>
<keyword evidence="7" id="KW-0560">Oxidoreductase</keyword>